<dbReference type="AlphaFoldDB" id="A0A8S1H1S1"/>
<gene>
    <name evidence="1" type="ORF">CAUJ_LOCUS5628</name>
</gene>
<sequence length="397" mass="44452">MLNNWPRMLLFAWDSMLNPHVATLNMSVRAVHLDQFQLWNTVEQMRNSTRKSPTTFSVCEDVQVLKTSSASSSYSWELIRDGKSEHSATTQNCSWDFSIPEQVPYDVYLKVKVNSTVRFVSKRSVHLERRFWMAAVGDSFSSGQGNPDVPTSSEAPAKWMNESCHRSTKSFAVRAFRTRELRHPLQSHFLTFLSCSGASVDRGILGGTSSDGQLEVVEKMAKERGSPPDVLLMTLGGNDIGFTDVVNSLHNGDSPMRGGPIDMRFFYTAHQLDLVAAKINAIGIQKVVVVPYYDVTRNDRGEVDASCFDNISTASMVLTEKRVWKRLNALIANKAKQYGWTFVEGISELFRTRGICSKSSLIRTANDSMKIQGDPFGSWHPNEEAHLLISRLVSALL</sequence>
<organism evidence="1 2">
    <name type="scientific">Caenorhabditis auriculariae</name>
    <dbReference type="NCBI Taxonomy" id="2777116"/>
    <lineage>
        <taxon>Eukaryota</taxon>
        <taxon>Metazoa</taxon>
        <taxon>Ecdysozoa</taxon>
        <taxon>Nematoda</taxon>
        <taxon>Chromadorea</taxon>
        <taxon>Rhabditida</taxon>
        <taxon>Rhabditina</taxon>
        <taxon>Rhabditomorpha</taxon>
        <taxon>Rhabditoidea</taxon>
        <taxon>Rhabditidae</taxon>
        <taxon>Peloderinae</taxon>
        <taxon>Caenorhabditis</taxon>
    </lineage>
</organism>
<evidence type="ECO:0000313" key="1">
    <source>
        <dbReference type="EMBL" id="CAD6189709.1"/>
    </source>
</evidence>
<dbReference type="PANTHER" id="PTHR37981">
    <property type="entry name" value="LIPASE 2"/>
    <property type="match status" value="1"/>
</dbReference>
<dbReference type="OrthoDB" id="21678at2759"/>
<dbReference type="GO" id="GO:0006629">
    <property type="term" value="P:lipid metabolic process"/>
    <property type="evidence" value="ECO:0007669"/>
    <property type="project" value="TreeGrafter"/>
</dbReference>
<dbReference type="Proteomes" id="UP000835052">
    <property type="component" value="Unassembled WGS sequence"/>
</dbReference>
<accession>A0A8S1H1S1</accession>
<comment type="caution">
    <text evidence="1">The sequence shown here is derived from an EMBL/GenBank/DDBJ whole genome shotgun (WGS) entry which is preliminary data.</text>
</comment>
<proteinExistence type="predicted"/>
<name>A0A8S1H1S1_9PELO</name>
<dbReference type="SUPFAM" id="SSF52266">
    <property type="entry name" value="SGNH hydrolase"/>
    <property type="match status" value="1"/>
</dbReference>
<protein>
    <recommendedName>
        <fullName evidence="3">SGNH hydrolase-type esterase domain-containing protein</fullName>
    </recommendedName>
</protein>
<dbReference type="GO" id="GO:0016788">
    <property type="term" value="F:hydrolase activity, acting on ester bonds"/>
    <property type="evidence" value="ECO:0007669"/>
    <property type="project" value="InterPro"/>
</dbReference>
<evidence type="ECO:0008006" key="3">
    <source>
        <dbReference type="Google" id="ProtNLM"/>
    </source>
</evidence>
<dbReference type="InterPro" id="IPR037460">
    <property type="entry name" value="SEST-like"/>
</dbReference>
<dbReference type="Gene3D" id="3.40.50.1110">
    <property type="entry name" value="SGNH hydrolase"/>
    <property type="match status" value="1"/>
</dbReference>
<keyword evidence="2" id="KW-1185">Reference proteome</keyword>
<dbReference type="InterPro" id="IPR036514">
    <property type="entry name" value="SGNH_hydro_sf"/>
</dbReference>
<dbReference type="CDD" id="cd01823">
    <property type="entry name" value="SEST_like"/>
    <property type="match status" value="1"/>
</dbReference>
<reference evidence="1" key="1">
    <citation type="submission" date="2020-10" db="EMBL/GenBank/DDBJ databases">
        <authorList>
            <person name="Kikuchi T."/>
        </authorList>
    </citation>
    <scope>NUCLEOTIDE SEQUENCE</scope>
    <source>
        <strain evidence="1">NKZ352</strain>
    </source>
</reference>
<dbReference type="PANTHER" id="PTHR37981:SF1">
    <property type="entry name" value="SGNH HYDROLASE-TYPE ESTERASE DOMAIN-CONTAINING PROTEIN"/>
    <property type="match status" value="1"/>
</dbReference>
<dbReference type="EMBL" id="CAJGYM010000011">
    <property type="protein sequence ID" value="CAD6189709.1"/>
    <property type="molecule type" value="Genomic_DNA"/>
</dbReference>
<evidence type="ECO:0000313" key="2">
    <source>
        <dbReference type="Proteomes" id="UP000835052"/>
    </source>
</evidence>